<protein>
    <submittedName>
        <fullName evidence="1">Uncharacterized protein</fullName>
    </submittedName>
</protein>
<gene>
    <name evidence="1" type="ORF">QU605_05990</name>
</gene>
<proteinExistence type="predicted"/>
<comment type="caution">
    <text evidence="1">The sequence shown here is derived from an EMBL/GenBank/DDBJ whole genome shotgun (WGS) entry which is preliminary data.</text>
</comment>
<dbReference type="Proteomes" id="UP001174839">
    <property type="component" value="Unassembled WGS sequence"/>
</dbReference>
<accession>A0ABT7WDL5</accession>
<keyword evidence="2" id="KW-1185">Reference proteome</keyword>
<evidence type="ECO:0000313" key="2">
    <source>
        <dbReference type="Proteomes" id="UP001174839"/>
    </source>
</evidence>
<dbReference type="EMBL" id="JAUDUY010000002">
    <property type="protein sequence ID" value="MDM9631009.1"/>
    <property type="molecule type" value="Genomic_DNA"/>
</dbReference>
<reference evidence="1" key="1">
    <citation type="submission" date="2023-06" db="EMBL/GenBank/DDBJ databases">
        <title>Robiginitalea aurantiacus sp. nov. and Algoriphagus sediminis sp. nov., isolated from coastal sediment.</title>
        <authorList>
            <person name="Zhou Z.Y."/>
            <person name="An J."/>
            <person name="Jia Y.W."/>
            <person name="Du Z.J."/>
        </authorList>
    </citation>
    <scope>NUCLEOTIDE SEQUENCE</scope>
    <source>
        <strain evidence="1">M39</strain>
    </source>
</reference>
<organism evidence="1 2">
    <name type="scientific">Robiginitalea aurantiaca</name>
    <dbReference type="NCBI Taxonomy" id="3056915"/>
    <lineage>
        <taxon>Bacteria</taxon>
        <taxon>Pseudomonadati</taxon>
        <taxon>Bacteroidota</taxon>
        <taxon>Flavobacteriia</taxon>
        <taxon>Flavobacteriales</taxon>
        <taxon>Flavobacteriaceae</taxon>
        <taxon>Robiginitalea</taxon>
    </lineage>
</organism>
<dbReference type="RefSeq" id="WP_289724369.1">
    <property type="nucleotide sequence ID" value="NZ_JAUDUY010000002.1"/>
</dbReference>
<name>A0ABT7WDL5_9FLAO</name>
<sequence length="42" mass="4745">MQNPQDEKVIRDFLKARGSETPMFTPTGNILSIVVSLMPIRL</sequence>
<evidence type="ECO:0000313" key="1">
    <source>
        <dbReference type="EMBL" id="MDM9631009.1"/>
    </source>
</evidence>